<dbReference type="Proteomes" id="UP000245946">
    <property type="component" value="Unassembled WGS sequence"/>
</dbReference>
<dbReference type="STRING" id="58919.A0A316Z0M7"/>
<evidence type="ECO:0000256" key="4">
    <source>
        <dbReference type="ARBA" id="ARBA00022692"/>
    </source>
</evidence>
<dbReference type="FunFam" id="1.20.1740.10:FF:000017">
    <property type="entry name" value="Amino acid permease"/>
    <property type="match status" value="1"/>
</dbReference>
<keyword evidence="6 9" id="KW-1133">Transmembrane helix</keyword>
<dbReference type="PIRSF" id="PIRSF006060">
    <property type="entry name" value="AA_transporter"/>
    <property type="match status" value="1"/>
</dbReference>
<dbReference type="InterPro" id="IPR004841">
    <property type="entry name" value="AA-permease/SLC12A_dom"/>
</dbReference>
<feature type="transmembrane region" description="Helical" evidence="9">
    <location>
        <begin position="527"/>
        <end position="547"/>
    </location>
</feature>
<dbReference type="Gene3D" id="1.20.1740.10">
    <property type="entry name" value="Amino acid/polyamine transporter I"/>
    <property type="match status" value="1"/>
</dbReference>
<dbReference type="NCBIfam" id="TIGR00913">
    <property type="entry name" value="2A0310"/>
    <property type="match status" value="1"/>
</dbReference>
<feature type="transmembrane region" description="Helical" evidence="9">
    <location>
        <begin position="413"/>
        <end position="431"/>
    </location>
</feature>
<feature type="transmembrane region" description="Helical" evidence="9">
    <location>
        <begin position="89"/>
        <end position="109"/>
    </location>
</feature>
<protein>
    <submittedName>
        <fullName evidence="11">Amino acid permease</fullName>
    </submittedName>
</protein>
<reference evidence="11 12" key="1">
    <citation type="journal article" date="2018" name="Mol. Biol. Evol.">
        <title>Broad Genomic Sampling Reveals a Smut Pathogenic Ancestry of the Fungal Clade Ustilaginomycotina.</title>
        <authorList>
            <person name="Kijpornyongpan T."/>
            <person name="Mondo S.J."/>
            <person name="Barry K."/>
            <person name="Sandor L."/>
            <person name="Lee J."/>
            <person name="Lipzen A."/>
            <person name="Pangilinan J."/>
            <person name="LaButti K."/>
            <person name="Hainaut M."/>
            <person name="Henrissat B."/>
            <person name="Grigoriev I.V."/>
            <person name="Spatafora J.W."/>
            <person name="Aime M.C."/>
        </authorList>
    </citation>
    <scope>NUCLEOTIDE SEQUENCE [LARGE SCALE GENOMIC DNA]</scope>
    <source>
        <strain evidence="11 12">MCA 4186</strain>
    </source>
</reference>
<evidence type="ECO:0000256" key="3">
    <source>
        <dbReference type="ARBA" id="ARBA00022475"/>
    </source>
</evidence>
<feature type="transmembrane region" description="Helical" evidence="9">
    <location>
        <begin position="482"/>
        <end position="507"/>
    </location>
</feature>
<feature type="domain" description="Amino acid permease/ SLC12A" evidence="10">
    <location>
        <begin position="86"/>
        <end position="551"/>
    </location>
</feature>
<feature type="transmembrane region" description="Helical" evidence="9">
    <location>
        <begin position="171"/>
        <end position="189"/>
    </location>
</feature>
<feature type="transmembrane region" description="Helical" evidence="9">
    <location>
        <begin position="443"/>
        <end position="462"/>
    </location>
</feature>
<evidence type="ECO:0000259" key="10">
    <source>
        <dbReference type="Pfam" id="PF00324"/>
    </source>
</evidence>
<dbReference type="PANTHER" id="PTHR43341:SF1">
    <property type="entry name" value="GENERAL AMINO-ACID PERMEASE GAP1"/>
    <property type="match status" value="1"/>
</dbReference>
<dbReference type="InterPro" id="IPR004762">
    <property type="entry name" value="Amino_acid_permease_fungi"/>
</dbReference>
<evidence type="ECO:0000256" key="9">
    <source>
        <dbReference type="SAM" id="Phobius"/>
    </source>
</evidence>
<dbReference type="Pfam" id="PF00324">
    <property type="entry name" value="AA_permease"/>
    <property type="match status" value="1"/>
</dbReference>
<evidence type="ECO:0000313" key="12">
    <source>
        <dbReference type="Proteomes" id="UP000245946"/>
    </source>
</evidence>
<keyword evidence="7 9" id="KW-0472">Membrane</keyword>
<evidence type="ECO:0000256" key="6">
    <source>
        <dbReference type="ARBA" id="ARBA00022989"/>
    </source>
</evidence>
<dbReference type="RefSeq" id="XP_025595569.1">
    <property type="nucleotide sequence ID" value="XM_025744795.1"/>
</dbReference>
<dbReference type="PANTHER" id="PTHR43341">
    <property type="entry name" value="AMINO ACID PERMEASE"/>
    <property type="match status" value="1"/>
</dbReference>
<feature type="transmembrane region" description="Helical" evidence="9">
    <location>
        <begin position="270"/>
        <end position="291"/>
    </location>
</feature>
<keyword evidence="12" id="KW-1185">Reference proteome</keyword>
<dbReference type="OrthoDB" id="3900342at2759"/>
<accession>A0A316Z0M7</accession>
<feature type="transmembrane region" description="Helical" evidence="9">
    <location>
        <begin position="229"/>
        <end position="250"/>
    </location>
</feature>
<feature type="transmembrane region" description="Helical" evidence="9">
    <location>
        <begin position="195"/>
        <end position="217"/>
    </location>
</feature>
<feature type="transmembrane region" description="Helical" evidence="9">
    <location>
        <begin position="312"/>
        <end position="333"/>
    </location>
</feature>
<dbReference type="GO" id="GO:0015171">
    <property type="term" value="F:amino acid transmembrane transporter activity"/>
    <property type="evidence" value="ECO:0007669"/>
    <property type="project" value="TreeGrafter"/>
</dbReference>
<keyword evidence="4 9" id="KW-0812">Transmembrane</keyword>
<comment type="subcellular location">
    <subcellularLocation>
        <location evidence="1">Cell membrane</location>
        <topology evidence="1">Multi-pass membrane protein</topology>
    </subcellularLocation>
</comment>
<sequence>MGFMKSFVDGFKPAEPGHGYDPSQPAIASKDGSPGVVEKAEHESGGSADYGNREYANVQGVHLTADGGAILTSDESGLKRNLTGRHMQMIAFGGSIGTGLFIGSGGALANGGPGFLLIDFMLIGAMLFTVVMDLGELATSYPVSGSFSAYSTRFIDPAWGFAMGWNYWMQWFIVLPLELVAASIVLQYWDPTYSSVPIGVYILIFMVAIIIINLFGVRGYGEFESAASMIKIIAVVGFIILGIIIDVGGQPGGEYLGARTWHDPGAFANGFQGFVSIFVTAAFAFAGTELVGLAAAETGNPRKEVPKACKQIFWRILIFYIVTLFLIGLIVPYTEPRLKSGASSYDARASPFVIAIENAGISTLPSIFNAVILISVLSVGNSAVFGASRTLCGLAQSGQAPKIFAYIDREGRPLPAVALSLIMGALAFLVYSGEDANNTVFNWLLALSGLSSIFSWGSINLAKIRFRRAWAKSGRDAKDLPWTSPVGVAGSYFGFGFNILVLIFQFIKAAWPIGYPSGDVGTRVSDFFQSYLAFPVVILCFLIYKVVKRTRYIRIDEIDLTTGRRDPMSRQELDREREELAARPLWKRVLSALC</sequence>
<dbReference type="InterPro" id="IPR050524">
    <property type="entry name" value="APC_YAT"/>
</dbReference>
<evidence type="ECO:0000256" key="5">
    <source>
        <dbReference type="ARBA" id="ARBA00022970"/>
    </source>
</evidence>
<feature type="transmembrane region" description="Helical" evidence="9">
    <location>
        <begin position="367"/>
        <end position="392"/>
    </location>
</feature>
<feature type="region of interest" description="Disordered" evidence="8">
    <location>
        <begin position="14"/>
        <end position="50"/>
    </location>
</feature>
<dbReference type="InterPro" id="IPR004840">
    <property type="entry name" value="Amino_acid_permease_CS"/>
</dbReference>
<dbReference type="AlphaFoldDB" id="A0A316Z0M7"/>
<name>A0A316Z0M7_9BASI</name>
<dbReference type="EMBL" id="KZ819305">
    <property type="protein sequence ID" value="PWN95290.1"/>
    <property type="molecule type" value="Genomic_DNA"/>
</dbReference>
<gene>
    <name evidence="11" type="ORF">FA09DRAFT_347141</name>
</gene>
<proteinExistence type="predicted"/>
<evidence type="ECO:0000256" key="2">
    <source>
        <dbReference type="ARBA" id="ARBA00022448"/>
    </source>
</evidence>
<organism evidence="11 12">
    <name type="scientific">Tilletiopsis washingtonensis</name>
    <dbReference type="NCBI Taxonomy" id="58919"/>
    <lineage>
        <taxon>Eukaryota</taxon>
        <taxon>Fungi</taxon>
        <taxon>Dikarya</taxon>
        <taxon>Basidiomycota</taxon>
        <taxon>Ustilaginomycotina</taxon>
        <taxon>Exobasidiomycetes</taxon>
        <taxon>Entylomatales</taxon>
        <taxon>Entylomatales incertae sedis</taxon>
        <taxon>Tilletiopsis</taxon>
    </lineage>
</organism>
<evidence type="ECO:0000256" key="1">
    <source>
        <dbReference type="ARBA" id="ARBA00004651"/>
    </source>
</evidence>
<evidence type="ECO:0000256" key="8">
    <source>
        <dbReference type="SAM" id="MobiDB-lite"/>
    </source>
</evidence>
<keyword evidence="2" id="KW-0813">Transport</keyword>
<dbReference type="GO" id="GO:0005886">
    <property type="term" value="C:plasma membrane"/>
    <property type="evidence" value="ECO:0007669"/>
    <property type="project" value="UniProtKB-SubCell"/>
</dbReference>
<keyword evidence="5" id="KW-0029">Amino-acid transport</keyword>
<dbReference type="GeneID" id="37272339"/>
<evidence type="ECO:0000256" key="7">
    <source>
        <dbReference type="ARBA" id="ARBA00023136"/>
    </source>
</evidence>
<keyword evidence="3" id="KW-1003">Cell membrane</keyword>
<dbReference type="PROSITE" id="PS00218">
    <property type="entry name" value="AMINO_ACID_PERMEASE_1"/>
    <property type="match status" value="1"/>
</dbReference>
<evidence type="ECO:0000313" key="11">
    <source>
        <dbReference type="EMBL" id="PWN95290.1"/>
    </source>
</evidence>
<feature type="transmembrane region" description="Helical" evidence="9">
    <location>
        <begin position="115"/>
        <end position="134"/>
    </location>
</feature>